<evidence type="ECO:0000313" key="1">
    <source>
        <dbReference type="EMBL" id="TWT84567.1"/>
    </source>
</evidence>
<comment type="caution">
    <text evidence="1">The sequence shown here is derived from an EMBL/GenBank/DDBJ whole genome shotgun (WGS) entry which is preliminary data.</text>
</comment>
<dbReference type="Proteomes" id="UP000315010">
    <property type="component" value="Unassembled WGS sequence"/>
</dbReference>
<evidence type="ECO:0000313" key="2">
    <source>
        <dbReference type="Proteomes" id="UP000315010"/>
    </source>
</evidence>
<dbReference type="EMBL" id="SJPJ01000001">
    <property type="protein sequence ID" value="TWT84567.1"/>
    <property type="molecule type" value="Genomic_DNA"/>
</dbReference>
<keyword evidence="2" id="KW-1185">Reference proteome</keyword>
<name>A0A5C5ZBQ2_9BACT</name>
<organism evidence="1 2">
    <name type="scientific">Novipirellula herctigrandis</name>
    <dbReference type="NCBI Taxonomy" id="2527986"/>
    <lineage>
        <taxon>Bacteria</taxon>
        <taxon>Pseudomonadati</taxon>
        <taxon>Planctomycetota</taxon>
        <taxon>Planctomycetia</taxon>
        <taxon>Pirellulales</taxon>
        <taxon>Pirellulaceae</taxon>
        <taxon>Novipirellula</taxon>
    </lineage>
</organism>
<gene>
    <name evidence="1" type="ORF">CA13_60470</name>
</gene>
<dbReference type="AlphaFoldDB" id="A0A5C5ZBQ2"/>
<protein>
    <submittedName>
        <fullName evidence="1">Uncharacterized protein</fullName>
    </submittedName>
</protein>
<accession>A0A5C5ZBQ2</accession>
<sequence>MLLDAYELSIGMVRLSNSSSIFDDTFAKLMLPKDVTSRWLSQRRSSKVKQNIVELYFSYWLRTFGPTLPLGMNELLTSEQAQTNTVLGEDH</sequence>
<reference evidence="1 2" key="1">
    <citation type="submission" date="2019-02" db="EMBL/GenBank/DDBJ databases">
        <title>Deep-cultivation of Planctomycetes and their phenomic and genomic characterization uncovers novel biology.</title>
        <authorList>
            <person name="Wiegand S."/>
            <person name="Jogler M."/>
            <person name="Boedeker C."/>
            <person name="Pinto D."/>
            <person name="Vollmers J."/>
            <person name="Rivas-Marin E."/>
            <person name="Kohn T."/>
            <person name="Peeters S.H."/>
            <person name="Heuer A."/>
            <person name="Rast P."/>
            <person name="Oberbeckmann S."/>
            <person name="Bunk B."/>
            <person name="Jeske O."/>
            <person name="Meyerdierks A."/>
            <person name="Storesund J.E."/>
            <person name="Kallscheuer N."/>
            <person name="Luecker S."/>
            <person name="Lage O.M."/>
            <person name="Pohl T."/>
            <person name="Merkel B.J."/>
            <person name="Hornburger P."/>
            <person name="Mueller R.-W."/>
            <person name="Bruemmer F."/>
            <person name="Labrenz M."/>
            <person name="Spormann A.M."/>
            <person name="Op Den Camp H."/>
            <person name="Overmann J."/>
            <person name="Amann R."/>
            <person name="Jetten M.S.M."/>
            <person name="Mascher T."/>
            <person name="Medema M.H."/>
            <person name="Devos D.P."/>
            <person name="Kaster A.-K."/>
            <person name="Ovreas L."/>
            <person name="Rohde M."/>
            <person name="Galperin M.Y."/>
            <person name="Jogler C."/>
        </authorList>
    </citation>
    <scope>NUCLEOTIDE SEQUENCE [LARGE SCALE GENOMIC DNA]</scope>
    <source>
        <strain evidence="1 2">CA13</strain>
    </source>
</reference>
<proteinExistence type="predicted"/>